<dbReference type="AlphaFoldDB" id="A0A5N4B100"/>
<name>A0A5N4B100_PHOPY</name>
<proteinExistence type="predicted"/>
<dbReference type="InParanoid" id="A0A5N4B100"/>
<keyword evidence="2" id="KW-1185">Reference proteome</keyword>
<comment type="caution">
    <text evidence="1">The sequence shown here is derived from an EMBL/GenBank/DDBJ whole genome shotgun (WGS) entry which is preliminary data.</text>
</comment>
<dbReference type="InterPro" id="IPR027902">
    <property type="entry name" value="DUF4487"/>
</dbReference>
<sequence>MCITVLKMLGDILDCLLKTKQFALCDVRSVPLNTIEMLLVTFRHCKDSNTLYGGYSHKLTELLTIFKLADNVHKKLFALFEIVADASDEGVLLQEVLKFLVEMGEILACINVKVNAFNWKCYMSIAQKFSHILNKESFSIRQPLLTLVNEILNNLKLMKKDNAQNRIRLCNFNFKVISKLCELFGTNTQEHCPIIYDLLHTCYRYYPPLLVLEEYQEDVICVVDSLIFSQVADLLRDLCLQPCFYQILEKVQPVAQNTLVFYAITFKVMSSLLSSHPEIITFGRVSAMIGAFFAMLERGHSEFWDVIIATADNKNSLYDDSVVNLADIICVLNEEEFNRVEQILFQAIFVECPWCSLLAVDIWNMVLRKENLQLSYETICNVIDQTKCLLANEHLNQPQLIFLKNFLQRAFDNLSPNYRAMLLDKYPLHSNLHVWKVFRFEHLPKTELVGIAAEIINVVHKTNSLIAGNCNSEEFQILCTGLDTVSYIREHSEIDTSHLILALFNLWKWVVNNQLNEVQLFKYFLQKLISATSNFLPHFSIDKLLAILNAVNDLLTANVNVQISTTSLLSTLTKGSLNSSLDRKQVLTTVSKAFHKLLTHKNPIINQNALEVFLQFSDNCQRNAMLHGAIKGGAVEKRISNFINNQIELGPLNTREYFKMQNKYQYVHSCNASTAPSESEAGRELETVVKRIKMNVELFHKLTNRTGEADENLAKIMTILNA</sequence>
<dbReference type="Pfam" id="PF14868">
    <property type="entry name" value="DUF4487"/>
    <property type="match status" value="1"/>
</dbReference>
<evidence type="ECO:0000313" key="2">
    <source>
        <dbReference type="Proteomes" id="UP000327044"/>
    </source>
</evidence>
<organism evidence="1 2">
    <name type="scientific">Photinus pyralis</name>
    <name type="common">Common eastern firefly</name>
    <name type="synonym">Lampyris pyralis</name>
    <dbReference type="NCBI Taxonomy" id="7054"/>
    <lineage>
        <taxon>Eukaryota</taxon>
        <taxon>Metazoa</taxon>
        <taxon>Ecdysozoa</taxon>
        <taxon>Arthropoda</taxon>
        <taxon>Hexapoda</taxon>
        <taxon>Insecta</taxon>
        <taxon>Pterygota</taxon>
        <taxon>Neoptera</taxon>
        <taxon>Endopterygota</taxon>
        <taxon>Coleoptera</taxon>
        <taxon>Polyphaga</taxon>
        <taxon>Elateriformia</taxon>
        <taxon>Elateroidea</taxon>
        <taxon>Lampyridae</taxon>
        <taxon>Lampyrinae</taxon>
        <taxon>Photinus</taxon>
    </lineage>
</organism>
<dbReference type="PANTHER" id="PTHR16071">
    <property type="entry name" value="CHROMOSOME 1 OPEN READING FRAME 112"/>
    <property type="match status" value="1"/>
</dbReference>
<dbReference type="Proteomes" id="UP000327044">
    <property type="component" value="Unassembled WGS sequence"/>
</dbReference>
<dbReference type="PANTHER" id="PTHR16071:SF2">
    <property type="entry name" value="FIGNL1-INTERACTING REGULATOR OF RECOMBINATION AND MITOSIS"/>
    <property type="match status" value="1"/>
</dbReference>
<accession>A0A5N4B100</accession>
<evidence type="ECO:0000313" key="1">
    <source>
        <dbReference type="EMBL" id="KAB0803265.1"/>
    </source>
</evidence>
<gene>
    <name evidence="1" type="ORF">PPYR_00235</name>
</gene>
<reference evidence="1 2" key="1">
    <citation type="journal article" date="2018" name="Elife">
        <title>Firefly genomes illuminate parallel origins of bioluminescence in beetles.</title>
        <authorList>
            <person name="Fallon T.R."/>
            <person name="Lower S.E."/>
            <person name="Chang C.H."/>
            <person name="Bessho-Uehara M."/>
            <person name="Martin G.J."/>
            <person name="Bewick A.J."/>
            <person name="Behringer M."/>
            <person name="Debat H.J."/>
            <person name="Wong I."/>
            <person name="Day J.C."/>
            <person name="Suvorov A."/>
            <person name="Silva C.J."/>
            <person name="Stanger-Hall K.F."/>
            <person name="Hall D.W."/>
            <person name="Schmitz R.J."/>
            <person name="Nelson D.R."/>
            <person name="Lewis S.M."/>
            <person name="Shigenobu S."/>
            <person name="Bybee S.M."/>
            <person name="Larracuente A.M."/>
            <person name="Oba Y."/>
            <person name="Weng J.K."/>
        </authorList>
    </citation>
    <scope>NUCLEOTIDE SEQUENCE [LARGE SCALE GENOMIC DNA]</scope>
    <source>
        <strain evidence="1">1611_PpyrPB1</strain>
        <tissue evidence="1">Whole body</tissue>
    </source>
</reference>
<protein>
    <submittedName>
        <fullName evidence="1">Uncharacterized protein</fullName>
    </submittedName>
</protein>
<dbReference type="EMBL" id="VVIM01000001">
    <property type="protein sequence ID" value="KAB0803265.1"/>
    <property type="molecule type" value="Genomic_DNA"/>
</dbReference>